<evidence type="ECO:0000313" key="3">
    <source>
        <dbReference type="Proteomes" id="UP000008461"/>
    </source>
</evidence>
<evidence type="ECO:0000313" key="2">
    <source>
        <dbReference type="EMBL" id="AEE48469.1"/>
    </source>
</evidence>
<dbReference type="RefSeq" id="WP_013763033.1">
    <property type="nucleotide sequence ID" value="NC_015510.1"/>
</dbReference>
<keyword evidence="1" id="KW-0732">Signal</keyword>
<reference evidence="2 3" key="1">
    <citation type="journal article" date="2011" name="Stand. Genomic Sci.">
        <title>Complete genome sequence of Haliscomenobacter hydrossis type strain (O).</title>
        <authorList>
            <consortium name="US DOE Joint Genome Institute (JGI-PGF)"/>
            <person name="Daligault H."/>
            <person name="Lapidus A."/>
            <person name="Zeytun A."/>
            <person name="Nolan M."/>
            <person name="Lucas S."/>
            <person name="Del Rio T.G."/>
            <person name="Tice H."/>
            <person name="Cheng J.F."/>
            <person name="Tapia R."/>
            <person name="Han C."/>
            <person name="Goodwin L."/>
            <person name="Pitluck S."/>
            <person name="Liolios K."/>
            <person name="Pagani I."/>
            <person name="Ivanova N."/>
            <person name="Huntemann M."/>
            <person name="Mavromatis K."/>
            <person name="Mikhailova N."/>
            <person name="Pati A."/>
            <person name="Chen A."/>
            <person name="Palaniappan K."/>
            <person name="Land M."/>
            <person name="Hauser L."/>
            <person name="Brambilla E.M."/>
            <person name="Rohde M."/>
            <person name="Verbarg S."/>
            <person name="Goker M."/>
            <person name="Bristow J."/>
            <person name="Eisen J.A."/>
            <person name="Markowitz V."/>
            <person name="Hugenholtz P."/>
            <person name="Kyrpides N.C."/>
            <person name="Klenk H.P."/>
            <person name="Woyke T."/>
        </authorList>
    </citation>
    <scope>NUCLEOTIDE SEQUENCE [LARGE SCALE GENOMIC DNA]</scope>
    <source>
        <strain evidence="3">ATCC 27775 / DSM 1100 / LMG 10767 / O</strain>
    </source>
</reference>
<proteinExistence type="predicted"/>
<protein>
    <submittedName>
        <fullName evidence="2">Uncharacterized protein</fullName>
    </submittedName>
</protein>
<name>F4L0F7_HALH1</name>
<gene>
    <name evidence="2" type="ordered locus">Halhy_0559</name>
</gene>
<keyword evidence="3" id="KW-1185">Reference proteome</keyword>
<dbReference type="EMBL" id="CP002691">
    <property type="protein sequence ID" value="AEE48469.1"/>
    <property type="molecule type" value="Genomic_DNA"/>
</dbReference>
<dbReference type="KEGG" id="hhy:Halhy_0559"/>
<evidence type="ECO:0000256" key="1">
    <source>
        <dbReference type="SAM" id="SignalP"/>
    </source>
</evidence>
<accession>F4L0F7</accession>
<feature type="signal peptide" evidence="1">
    <location>
        <begin position="1"/>
        <end position="27"/>
    </location>
</feature>
<dbReference type="HOGENOM" id="CLU_1914124_0_0_10"/>
<organism evidence="2 3">
    <name type="scientific">Haliscomenobacter hydrossis (strain ATCC 27775 / DSM 1100 / LMG 10767 / O)</name>
    <dbReference type="NCBI Taxonomy" id="760192"/>
    <lineage>
        <taxon>Bacteria</taxon>
        <taxon>Pseudomonadati</taxon>
        <taxon>Bacteroidota</taxon>
        <taxon>Saprospiria</taxon>
        <taxon>Saprospirales</taxon>
        <taxon>Haliscomenobacteraceae</taxon>
        <taxon>Haliscomenobacter</taxon>
    </lineage>
</organism>
<dbReference type="Proteomes" id="UP000008461">
    <property type="component" value="Chromosome"/>
</dbReference>
<sequence length="132" mass="14339">MKSLLNFSKLSLLLMFFALGFANQAQAQRYLTEKVAKDLTTIAEGVNVVHTFSNGIKLAYEKKGTVESVIAVAQDGKIFQSLTRIPTGGVVATPYTLTVDITASNGCRVKGSVKLFGKNRHFDVDITCPKQP</sequence>
<feature type="chain" id="PRO_5003317378" evidence="1">
    <location>
        <begin position="28"/>
        <end position="132"/>
    </location>
</feature>
<dbReference type="AlphaFoldDB" id="F4L0F7"/>
<reference key="2">
    <citation type="submission" date="2011-04" db="EMBL/GenBank/DDBJ databases">
        <title>Complete sequence of chromosome of Haliscomenobacter hydrossis DSM 1100.</title>
        <authorList>
            <consortium name="US DOE Joint Genome Institute (JGI-PGF)"/>
            <person name="Lucas S."/>
            <person name="Han J."/>
            <person name="Lapidus A."/>
            <person name="Bruce D."/>
            <person name="Goodwin L."/>
            <person name="Pitluck S."/>
            <person name="Peters L."/>
            <person name="Kyrpides N."/>
            <person name="Mavromatis K."/>
            <person name="Ivanova N."/>
            <person name="Ovchinnikova G."/>
            <person name="Pagani I."/>
            <person name="Daligault H."/>
            <person name="Detter J.C."/>
            <person name="Han C."/>
            <person name="Land M."/>
            <person name="Hauser L."/>
            <person name="Markowitz V."/>
            <person name="Cheng J.-F."/>
            <person name="Hugenholtz P."/>
            <person name="Woyke T."/>
            <person name="Wu D."/>
            <person name="Verbarg S."/>
            <person name="Frueling A."/>
            <person name="Brambilla E."/>
            <person name="Klenk H.-P."/>
            <person name="Eisen J.A."/>
        </authorList>
    </citation>
    <scope>NUCLEOTIDE SEQUENCE</scope>
    <source>
        <strain>DSM 1100</strain>
    </source>
</reference>